<keyword evidence="7" id="KW-1133">Transmembrane helix</keyword>
<evidence type="ECO:0000256" key="4">
    <source>
        <dbReference type="ARBA" id="ARBA00022679"/>
    </source>
</evidence>
<dbReference type="GO" id="GO:0000139">
    <property type="term" value="C:Golgi membrane"/>
    <property type="evidence" value="ECO:0007669"/>
    <property type="project" value="UniProtKB-SubCell"/>
</dbReference>
<dbReference type="GO" id="GO:0008476">
    <property type="term" value="F:protein-tyrosine sulfotransferase activity"/>
    <property type="evidence" value="ECO:0007669"/>
    <property type="project" value="UniProtKB-EC"/>
</dbReference>
<organism evidence="15 16">
    <name type="scientific">Ridgeia piscesae</name>
    <name type="common">Tubeworm</name>
    <dbReference type="NCBI Taxonomy" id="27915"/>
    <lineage>
        <taxon>Eukaryota</taxon>
        <taxon>Metazoa</taxon>
        <taxon>Spiralia</taxon>
        <taxon>Lophotrochozoa</taxon>
        <taxon>Annelida</taxon>
        <taxon>Polychaeta</taxon>
        <taxon>Sedentaria</taxon>
        <taxon>Canalipalpata</taxon>
        <taxon>Sabellida</taxon>
        <taxon>Siboglinidae</taxon>
        <taxon>Ridgeia</taxon>
    </lineage>
</organism>
<evidence type="ECO:0000256" key="6">
    <source>
        <dbReference type="ARBA" id="ARBA00022968"/>
    </source>
</evidence>
<dbReference type="FunFam" id="3.40.50.300:FF:000290">
    <property type="entry name" value="Protein-tyrosine sulfotransferase"/>
    <property type="match status" value="1"/>
</dbReference>
<evidence type="ECO:0000256" key="11">
    <source>
        <dbReference type="ARBA" id="ARBA00023180"/>
    </source>
</evidence>
<keyword evidence="16" id="KW-1185">Reference proteome</keyword>
<evidence type="ECO:0000256" key="10">
    <source>
        <dbReference type="ARBA" id="ARBA00023157"/>
    </source>
</evidence>
<feature type="region of interest" description="Disordered" evidence="14">
    <location>
        <begin position="376"/>
        <end position="397"/>
    </location>
</feature>
<evidence type="ECO:0000256" key="5">
    <source>
        <dbReference type="ARBA" id="ARBA00022692"/>
    </source>
</evidence>
<comment type="catalytic activity">
    <reaction evidence="12 13">
        <text>L-tyrosyl-[protein] + 3'-phosphoadenylyl sulfate = O-sulfo-L-tyrosine-[protein] + adenosine 3',5'-bisphosphate + H(+)</text>
        <dbReference type="Rhea" id="RHEA:16801"/>
        <dbReference type="Rhea" id="RHEA-COMP:10136"/>
        <dbReference type="Rhea" id="RHEA-COMP:11688"/>
        <dbReference type="ChEBI" id="CHEBI:15378"/>
        <dbReference type="ChEBI" id="CHEBI:46858"/>
        <dbReference type="ChEBI" id="CHEBI:58339"/>
        <dbReference type="ChEBI" id="CHEBI:58343"/>
        <dbReference type="ChEBI" id="CHEBI:65286"/>
        <dbReference type="EC" id="2.8.2.20"/>
    </reaction>
</comment>
<comment type="function">
    <text evidence="13">Catalyzes the O-sulfation of tyrosine residues within acidic motifs of polypeptides, using 3'-phosphoadenylyl sulfate (PAPS) as cosubstrate.</text>
</comment>
<keyword evidence="10" id="KW-1015">Disulfide bond</keyword>
<comment type="similarity">
    <text evidence="2 13">Belongs to the protein sulfotransferase family.</text>
</comment>
<evidence type="ECO:0000256" key="7">
    <source>
        <dbReference type="ARBA" id="ARBA00022989"/>
    </source>
</evidence>
<dbReference type="SUPFAM" id="SSF52540">
    <property type="entry name" value="P-loop containing nucleoside triphosphate hydrolases"/>
    <property type="match status" value="1"/>
</dbReference>
<gene>
    <name evidence="15" type="ORF">NP493_1201g00001</name>
</gene>
<dbReference type="Pfam" id="PF13469">
    <property type="entry name" value="Sulfotransfer_3"/>
    <property type="match status" value="1"/>
</dbReference>
<reference evidence="15" key="1">
    <citation type="journal article" date="2023" name="Mol. Biol. Evol.">
        <title>Third-Generation Sequencing Reveals the Adaptive Role of the Epigenome in Three Deep-Sea Polychaetes.</title>
        <authorList>
            <person name="Perez M."/>
            <person name="Aroh O."/>
            <person name="Sun Y."/>
            <person name="Lan Y."/>
            <person name="Juniper S.K."/>
            <person name="Young C.R."/>
            <person name="Angers B."/>
            <person name="Qian P.Y."/>
        </authorList>
    </citation>
    <scope>NUCLEOTIDE SEQUENCE</scope>
    <source>
        <strain evidence="15">R07B-5</strain>
    </source>
</reference>
<evidence type="ECO:0000256" key="14">
    <source>
        <dbReference type="SAM" id="MobiDB-lite"/>
    </source>
</evidence>
<name>A0AAD9NI59_RIDPI</name>
<evidence type="ECO:0000256" key="9">
    <source>
        <dbReference type="ARBA" id="ARBA00023136"/>
    </source>
</evidence>
<protein>
    <recommendedName>
        <fullName evidence="3 13">Protein-tyrosine sulfotransferase</fullName>
        <ecNumber evidence="3 13">2.8.2.20</ecNumber>
    </recommendedName>
</protein>
<evidence type="ECO:0000256" key="3">
    <source>
        <dbReference type="ARBA" id="ARBA00013262"/>
    </source>
</evidence>
<keyword evidence="4 13" id="KW-0808">Transferase</keyword>
<keyword evidence="11" id="KW-0325">Glycoprotein</keyword>
<dbReference type="PANTHER" id="PTHR12788">
    <property type="entry name" value="PROTEIN-TYROSINE SULFOTRANSFERASE 2"/>
    <property type="match status" value="1"/>
</dbReference>
<keyword evidence="5" id="KW-0812">Transmembrane</keyword>
<keyword evidence="8" id="KW-0333">Golgi apparatus</keyword>
<evidence type="ECO:0000256" key="8">
    <source>
        <dbReference type="ARBA" id="ARBA00023034"/>
    </source>
</evidence>
<dbReference type="EC" id="2.8.2.20" evidence="3 13"/>
<dbReference type="AlphaFoldDB" id="A0AAD9NI59"/>
<dbReference type="InterPro" id="IPR027417">
    <property type="entry name" value="P-loop_NTPase"/>
</dbReference>
<comment type="subcellular location">
    <subcellularLocation>
        <location evidence="1">Golgi apparatus membrane</location>
        <topology evidence="1">Single-pass type II membrane protein</topology>
    </subcellularLocation>
</comment>
<evidence type="ECO:0000256" key="2">
    <source>
        <dbReference type="ARBA" id="ARBA00009988"/>
    </source>
</evidence>
<evidence type="ECO:0000256" key="1">
    <source>
        <dbReference type="ARBA" id="ARBA00004323"/>
    </source>
</evidence>
<evidence type="ECO:0000256" key="12">
    <source>
        <dbReference type="ARBA" id="ARBA00048460"/>
    </source>
</evidence>
<evidence type="ECO:0000256" key="13">
    <source>
        <dbReference type="RuleBase" id="RU365018"/>
    </source>
</evidence>
<keyword evidence="6" id="KW-0735">Signal-anchor</keyword>
<sequence length="418" mass="47324">MAIQRLSRQFLLVIAVVVVLAFYHSWLQPCGQDPVYRMVPKDPVQYVYDSHNRIFPYDKSMPLIFIGGVPRSGTTLMRAMLDAHPMVRCGEETRVIPRILGMRGQWAKSPKESKRLEEAGVSNTVIDSAIAAFILEVIAKHGEPAPRLCNKDPFTLKSSLYLSQMFPNAKFLLLIRDARAVVHSIISRKVTISGFNLKSYRNCLQKWNQAMETMYYQCVRMGHGRCMPVYYEQLVLQPEKSMHAILEFLDVPWNDVVLHHEMYINKPGGVSLSQAERSTDQVIKPVNLEALTKWVDAIPSDVKQDMNAIAPMLAKLGYDPNAYPPHYGDASQFVSDNTHNIKTNEDYWRKRTRAIQNGIKPKRTYSFHAKGDVKFNSSVLNAPPRPPNGASAARQTEKTIDILGSEDKTGFGNDNVDR</sequence>
<comment type="caution">
    <text evidence="15">The sequence shown here is derived from an EMBL/GenBank/DDBJ whole genome shotgun (WGS) entry which is preliminary data.</text>
</comment>
<evidence type="ECO:0000313" key="15">
    <source>
        <dbReference type="EMBL" id="KAK2169211.1"/>
    </source>
</evidence>
<accession>A0AAD9NI59</accession>
<dbReference type="PANTHER" id="PTHR12788:SF10">
    <property type="entry name" value="PROTEIN-TYROSINE SULFOTRANSFERASE"/>
    <property type="match status" value="1"/>
</dbReference>
<proteinExistence type="inferred from homology"/>
<dbReference type="EMBL" id="JAODUO010001200">
    <property type="protein sequence ID" value="KAK2169211.1"/>
    <property type="molecule type" value="Genomic_DNA"/>
</dbReference>
<dbReference type="InterPro" id="IPR026634">
    <property type="entry name" value="TPST-like"/>
</dbReference>
<evidence type="ECO:0000313" key="16">
    <source>
        <dbReference type="Proteomes" id="UP001209878"/>
    </source>
</evidence>
<dbReference type="Gene3D" id="3.40.50.300">
    <property type="entry name" value="P-loop containing nucleotide triphosphate hydrolases"/>
    <property type="match status" value="1"/>
</dbReference>
<keyword evidence="9" id="KW-0472">Membrane</keyword>
<dbReference type="Proteomes" id="UP001209878">
    <property type="component" value="Unassembled WGS sequence"/>
</dbReference>